<dbReference type="EMBL" id="CAJNDS010002274">
    <property type="protein sequence ID" value="CAE7406054.1"/>
    <property type="molecule type" value="Genomic_DNA"/>
</dbReference>
<evidence type="ECO:0000313" key="1">
    <source>
        <dbReference type="EMBL" id="CAE7406054.1"/>
    </source>
</evidence>
<dbReference type="Proteomes" id="UP000604046">
    <property type="component" value="Unassembled WGS sequence"/>
</dbReference>
<name>A0A812QVC9_9DINO</name>
<comment type="caution">
    <text evidence="1">The sequence shown here is derived from an EMBL/GenBank/DDBJ whole genome shotgun (WGS) entry which is preliminary data.</text>
</comment>
<reference evidence="1" key="1">
    <citation type="submission" date="2021-02" db="EMBL/GenBank/DDBJ databases">
        <authorList>
            <person name="Dougan E. K."/>
            <person name="Rhodes N."/>
            <person name="Thang M."/>
            <person name="Chan C."/>
        </authorList>
    </citation>
    <scope>NUCLEOTIDE SEQUENCE</scope>
</reference>
<sequence length="109" mass="12153">MQGALSVSAARPRTLDQGGLLSFCRGLQAVRGCFQKVGAMTQFDRHQSQQIQQLCSGKQRQQLDCARPTLGRKQPCKTLDPESRYYEAVGPLPLTIDWRCCLGNVSWPN</sequence>
<dbReference type="AlphaFoldDB" id="A0A812QVC9"/>
<accession>A0A812QVC9</accession>
<proteinExistence type="predicted"/>
<protein>
    <submittedName>
        <fullName evidence="1">Uncharacterized protein</fullName>
    </submittedName>
</protein>
<organism evidence="1 2">
    <name type="scientific">Symbiodinium natans</name>
    <dbReference type="NCBI Taxonomy" id="878477"/>
    <lineage>
        <taxon>Eukaryota</taxon>
        <taxon>Sar</taxon>
        <taxon>Alveolata</taxon>
        <taxon>Dinophyceae</taxon>
        <taxon>Suessiales</taxon>
        <taxon>Symbiodiniaceae</taxon>
        <taxon>Symbiodinium</taxon>
    </lineage>
</organism>
<gene>
    <name evidence="1" type="ORF">SNAT2548_LOCUS22090</name>
</gene>
<evidence type="ECO:0000313" key="2">
    <source>
        <dbReference type="Proteomes" id="UP000604046"/>
    </source>
</evidence>
<keyword evidence="2" id="KW-1185">Reference proteome</keyword>